<evidence type="ECO:0000256" key="1">
    <source>
        <dbReference type="SAM" id="SignalP"/>
    </source>
</evidence>
<keyword evidence="1" id="KW-0732">Signal</keyword>
<reference evidence="3" key="1">
    <citation type="submission" date="2018-01" db="EMBL/GenBank/DDBJ databases">
        <title>Complete genome of Tamlana sp. UJ94.</title>
        <authorList>
            <person name="Jung J."/>
            <person name="Chung D."/>
            <person name="Bae S.S."/>
            <person name="Baek K."/>
        </authorList>
    </citation>
    <scope>NUCLEOTIDE SEQUENCE [LARGE SCALE GENOMIC DNA]</scope>
    <source>
        <strain evidence="3">UJ94</strain>
    </source>
</reference>
<sequence>MKLIKLALLLPLLWFNFSNAQSCCVIKGEHPQFENNWSFGIGLNVVDDSGNAIKHLFDIKENRRYRWAFENPITLSVAYYLHSGFSFFATSSYNTFKSGKHIDATVVGSENQPNFFAFDLGSQYSFRNFIKSKVFDFYAGAGLGFTSIGDYTNEVTGLLVSPKNRFTINPTAGLNIWMTKNIGLNMSGTAKFTYTPDTSHYLQYNLGLVYLLSKR</sequence>
<accession>A0A2I7SIW1</accession>
<dbReference type="KEGG" id="taj:C1A40_10445"/>
<dbReference type="EMBL" id="CP025938">
    <property type="protein sequence ID" value="AUS05855.1"/>
    <property type="molecule type" value="Genomic_DNA"/>
</dbReference>
<feature type="chain" id="PRO_5014455565" description="Outer membrane protein beta-barrel domain-containing protein" evidence="1">
    <location>
        <begin position="21"/>
        <end position="215"/>
    </location>
</feature>
<dbReference type="Gene3D" id="2.40.160.20">
    <property type="match status" value="1"/>
</dbReference>
<organism evidence="2 3">
    <name type="scientific">Pseudotamlana carrageenivorans</name>
    <dbReference type="NCBI Taxonomy" id="2069432"/>
    <lineage>
        <taxon>Bacteria</taxon>
        <taxon>Pseudomonadati</taxon>
        <taxon>Bacteroidota</taxon>
        <taxon>Flavobacteriia</taxon>
        <taxon>Flavobacteriales</taxon>
        <taxon>Flavobacteriaceae</taxon>
        <taxon>Pseudotamlana</taxon>
    </lineage>
</organism>
<evidence type="ECO:0008006" key="4">
    <source>
        <dbReference type="Google" id="ProtNLM"/>
    </source>
</evidence>
<feature type="signal peptide" evidence="1">
    <location>
        <begin position="1"/>
        <end position="20"/>
    </location>
</feature>
<gene>
    <name evidence="2" type="ORF">C1A40_10445</name>
</gene>
<evidence type="ECO:0000313" key="2">
    <source>
        <dbReference type="EMBL" id="AUS05855.1"/>
    </source>
</evidence>
<keyword evidence="3" id="KW-1185">Reference proteome</keyword>
<name>A0A2I7SIW1_9FLAO</name>
<dbReference type="OrthoDB" id="9782229at2"/>
<evidence type="ECO:0000313" key="3">
    <source>
        <dbReference type="Proteomes" id="UP000236592"/>
    </source>
</evidence>
<dbReference type="RefSeq" id="WP_102995854.1">
    <property type="nucleotide sequence ID" value="NZ_CP025938.1"/>
</dbReference>
<dbReference type="AlphaFoldDB" id="A0A2I7SIW1"/>
<protein>
    <recommendedName>
        <fullName evidence="4">Outer membrane protein beta-barrel domain-containing protein</fullName>
    </recommendedName>
</protein>
<dbReference type="Proteomes" id="UP000236592">
    <property type="component" value="Chromosome"/>
</dbReference>
<proteinExistence type="predicted"/>